<dbReference type="STRING" id="1555112.LIP_2686"/>
<evidence type="ECO:0000256" key="6">
    <source>
        <dbReference type="ARBA" id="ARBA00022793"/>
    </source>
</evidence>
<keyword evidence="5 10" id="KW-0547">Nucleotide-binding</keyword>
<keyword evidence="7 10" id="KW-0067">ATP-binding</keyword>
<evidence type="ECO:0000256" key="5">
    <source>
        <dbReference type="ARBA" id="ARBA00022741"/>
    </source>
</evidence>
<dbReference type="GO" id="GO:0005524">
    <property type="term" value="F:ATP binding"/>
    <property type="evidence" value="ECO:0007669"/>
    <property type="project" value="UniProtKB-UniRule"/>
</dbReference>
<proteinExistence type="inferred from homology"/>
<feature type="binding site" evidence="10">
    <location>
        <position position="60"/>
    </location>
    <ligand>
        <name>substrate</name>
    </ligand>
</feature>
<feature type="binding site" evidence="10">
    <location>
        <position position="323"/>
    </location>
    <ligand>
        <name>ATP</name>
        <dbReference type="ChEBI" id="CHEBI:30616"/>
    </ligand>
</feature>
<dbReference type="Gene3D" id="3.90.228.20">
    <property type="match status" value="1"/>
</dbReference>
<dbReference type="InterPro" id="IPR015994">
    <property type="entry name" value="PEPCK_ATP_CS"/>
</dbReference>
<dbReference type="NCBIfam" id="TIGR00224">
    <property type="entry name" value="pckA"/>
    <property type="match status" value="1"/>
</dbReference>
<reference evidence="12" key="1">
    <citation type="submission" date="2015-07" db="EMBL/GenBank/DDBJ databases">
        <title>Complete genome sequence and phylogenetic analysis of Limnochorda pilosa.</title>
        <authorList>
            <person name="Watanabe M."/>
            <person name="Kojima H."/>
            <person name="Fukui M."/>
        </authorList>
    </citation>
    <scope>NUCLEOTIDE SEQUENCE [LARGE SCALE GENOMIC DNA]</scope>
    <source>
        <strain evidence="12">HC45</strain>
    </source>
</reference>
<comment type="subcellular location">
    <subcellularLocation>
        <location evidence="10">Cytoplasm</location>
    </subcellularLocation>
</comment>
<feature type="binding site" evidence="10">
    <location>
        <position position="257"/>
    </location>
    <ligand>
        <name>Mn(2+)</name>
        <dbReference type="ChEBI" id="CHEBI:29035"/>
    </ligand>
</feature>
<dbReference type="PANTHER" id="PTHR30031">
    <property type="entry name" value="PHOSPHOENOLPYRUVATE CARBOXYKINASE ATP"/>
    <property type="match status" value="1"/>
</dbReference>
<feature type="binding site" evidence="10">
    <location>
        <position position="201"/>
    </location>
    <ligand>
        <name>ATP</name>
        <dbReference type="ChEBI" id="CHEBI:30616"/>
    </ligand>
</feature>
<dbReference type="OrthoDB" id="9806325at2"/>
<feature type="binding site" evidence="10">
    <location>
        <position position="201"/>
    </location>
    <ligand>
        <name>substrate</name>
    </ligand>
</feature>
<keyword evidence="10" id="KW-0464">Manganese</keyword>
<dbReference type="NCBIfam" id="NF006820">
    <property type="entry name" value="PRK09344.1-2"/>
    <property type="match status" value="1"/>
</dbReference>
<reference evidence="12" key="2">
    <citation type="journal article" date="2016" name="Int. J. Syst. Evol. Microbiol.">
        <title>Complete genome sequence and cell structure of Limnochorda pilosa, a Gram-negative spore-former within the phylum Firmicutes.</title>
        <authorList>
            <person name="Watanabe M."/>
            <person name="Kojima H."/>
            <person name="Fukui M."/>
        </authorList>
    </citation>
    <scope>NUCLEOTIDE SEQUENCE [LARGE SCALE GENOMIC DNA]</scope>
    <source>
        <strain evidence="12">HC45</strain>
    </source>
</reference>
<evidence type="ECO:0000256" key="8">
    <source>
        <dbReference type="ARBA" id="ARBA00023239"/>
    </source>
</evidence>
<evidence type="ECO:0000256" key="3">
    <source>
        <dbReference type="ARBA" id="ARBA00012363"/>
    </source>
</evidence>
<keyword evidence="11" id="KW-0808">Transferase</keyword>
<evidence type="ECO:0000256" key="10">
    <source>
        <dbReference type="HAMAP-Rule" id="MF_00453"/>
    </source>
</evidence>
<dbReference type="NCBIfam" id="NF006821">
    <property type="entry name" value="PRK09344.1-3"/>
    <property type="match status" value="1"/>
</dbReference>
<dbReference type="PANTHER" id="PTHR30031:SF0">
    <property type="entry name" value="PHOSPHOENOLPYRUVATE CARBOXYKINASE (ATP)"/>
    <property type="match status" value="1"/>
</dbReference>
<evidence type="ECO:0000256" key="1">
    <source>
        <dbReference type="ARBA" id="ARBA00004742"/>
    </source>
</evidence>
<feature type="binding site" evidence="10">
    <location>
        <begin position="236"/>
        <end position="244"/>
    </location>
    <ligand>
        <name>ATP</name>
        <dbReference type="ChEBI" id="CHEBI:30616"/>
    </ligand>
</feature>
<keyword evidence="10" id="KW-0479">Metal-binding</keyword>
<feature type="binding site" evidence="10">
    <location>
        <position position="220"/>
    </location>
    <ligand>
        <name>ATP</name>
        <dbReference type="ChEBI" id="CHEBI:30616"/>
    </ligand>
</feature>
<dbReference type="Pfam" id="PF01293">
    <property type="entry name" value="PEPCK_ATP"/>
    <property type="match status" value="1"/>
</dbReference>
<evidence type="ECO:0000313" key="11">
    <source>
        <dbReference type="EMBL" id="BAS28516.1"/>
    </source>
</evidence>
<evidence type="ECO:0000256" key="7">
    <source>
        <dbReference type="ARBA" id="ARBA00022840"/>
    </source>
</evidence>
<dbReference type="SUPFAM" id="SSF68923">
    <property type="entry name" value="PEP carboxykinase N-terminal domain"/>
    <property type="match status" value="1"/>
</dbReference>
<keyword evidence="12" id="KW-1185">Reference proteome</keyword>
<dbReference type="UniPathway" id="UPA00138"/>
<dbReference type="Gene3D" id="3.40.449.10">
    <property type="entry name" value="Phosphoenolpyruvate Carboxykinase, domain 1"/>
    <property type="match status" value="1"/>
</dbReference>
<feature type="binding site" evidence="10">
    <location>
        <position position="201"/>
    </location>
    <ligand>
        <name>Mn(2+)</name>
        <dbReference type="ChEBI" id="CHEBI:29035"/>
    </ligand>
</feature>
<feature type="binding site" evidence="10">
    <location>
        <position position="220"/>
    </location>
    <ligand>
        <name>Mn(2+)</name>
        <dbReference type="ChEBI" id="CHEBI:29035"/>
    </ligand>
</feature>
<dbReference type="HAMAP" id="MF_00453">
    <property type="entry name" value="PEPCK_ATP"/>
    <property type="match status" value="1"/>
</dbReference>
<evidence type="ECO:0000313" key="12">
    <source>
        <dbReference type="Proteomes" id="UP000065807"/>
    </source>
</evidence>
<dbReference type="GO" id="GO:0005829">
    <property type="term" value="C:cytosol"/>
    <property type="evidence" value="ECO:0007669"/>
    <property type="project" value="TreeGrafter"/>
</dbReference>
<keyword evidence="11" id="KW-0418">Kinase</keyword>
<dbReference type="PIRSF" id="PIRSF006294">
    <property type="entry name" value="PEP_crbxkin"/>
    <property type="match status" value="1"/>
</dbReference>
<gene>
    <name evidence="10" type="primary">pckA</name>
    <name evidence="11" type="ORF">LIP_2686</name>
</gene>
<dbReference type="EMBL" id="AP014924">
    <property type="protein sequence ID" value="BAS28516.1"/>
    <property type="molecule type" value="Genomic_DNA"/>
</dbReference>
<dbReference type="InterPro" id="IPR001272">
    <property type="entry name" value="PEP_carboxykinase_ATP"/>
</dbReference>
<accession>A0A0K2SN25</accession>
<protein>
    <recommendedName>
        <fullName evidence="3 10">Phosphoenolpyruvate carboxykinase (ATP)</fullName>
        <shortName evidence="10">PCK</shortName>
        <shortName evidence="10">PEP carboxykinase</shortName>
        <shortName evidence="10">PEPCK</shortName>
        <ecNumber evidence="3 10">4.1.1.49</ecNumber>
    </recommendedName>
</protein>
<keyword evidence="11" id="KW-0670">Pyruvate</keyword>
<name>A0A0K2SN25_LIMPI</name>
<dbReference type="PROSITE" id="PS00532">
    <property type="entry name" value="PEPCK_ATP"/>
    <property type="match status" value="1"/>
</dbReference>
<feature type="binding site" evidence="10">
    <location>
        <position position="323"/>
    </location>
    <ligand>
        <name>substrate</name>
    </ligand>
</feature>
<comment type="cofactor">
    <cofactor evidence="10">
        <name>Mn(2+)</name>
        <dbReference type="ChEBI" id="CHEBI:29035"/>
    </cofactor>
    <text evidence="10">Binds 1 Mn(2+) ion per subunit.</text>
</comment>
<sequence>MSEVQAQTAHGLEEHGIVNPGNVYRNLTTAALYEESIRRREGLLSHLGPLVVRTGQHTGRSPRDKYVVDDATTHERVWWGESNQPLPPERFDTLFHRLLAYLQGKDVFVQDLFADADPAYRMPIRVITERAWHSLFARNLFIRPEPGDLKGFEPRFTVIQVPGFTAVPEVDGTRSGVFVVLNFSRRLVLIGGTSYAGEIKKSVFTVLNYLLPQEQVLSMHCSANVGQAGDVALFFGLSGTGKTTLSADPERSLIGDDEHGWSDRGIFNFEGGCYAKVIRLSPEAEPQIYRTTRTFGTVLENVAIDAASRRIDLDDDSLTENTRAAYPITHIPGAVRSGTGDHPKTVIFLSADAFGVLPPIARLSPEQAMYYFLSGYTAKVAGTEKGVKEPQATFSSCFGAPFMALHPEVYARLLGEKIARHGVGVWLVNTGWTGGPYGTGHRMPIAHTRAMVKAALTGALDGVPVRTDPFFGLQVPERVPGVPPEALDVRSTWSDPEAYDAQARKLAGMFAANFEPFASAVPEAVRQAGPRA</sequence>
<keyword evidence="8 10" id="KW-0456">Lyase</keyword>
<comment type="similarity">
    <text evidence="2 10">Belongs to the phosphoenolpyruvate carboxykinase (ATP) family.</text>
</comment>
<comment type="catalytic activity">
    <reaction evidence="9 10">
        <text>oxaloacetate + ATP = phosphoenolpyruvate + ADP + CO2</text>
        <dbReference type="Rhea" id="RHEA:18617"/>
        <dbReference type="ChEBI" id="CHEBI:16452"/>
        <dbReference type="ChEBI" id="CHEBI:16526"/>
        <dbReference type="ChEBI" id="CHEBI:30616"/>
        <dbReference type="ChEBI" id="CHEBI:58702"/>
        <dbReference type="ChEBI" id="CHEBI:456216"/>
        <dbReference type="EC" id="4.1.1.49"/>
    </reaction>
</comment>
<dbReference type="SUPFAM" id="SSF53795">
    <property type="entry name" value="PEP carboxykinase-like"/>
    <property type="match status" value="1"/>
</dbReference>
<dbReference type="Proteomes" id="UP000065807">
    <property type="component" value="Chromosome"/>
</dbReference>
<evidence type="ECO:0000256" key="2">
    <source>
        <dbReference type="ARBA" id="ARBA00006052"/>
    </source>
</evidence>
<dbReference type="RefSeq" id="WP_068138984.1">
    <property type="nucleotide sequence ID" value="NZ_AP014924.1"/>
</dbReference>
<keyword evidence="6 10" id="KW-0210">Decarboxylase</keyword>
<feature type="binding site" evidence="10">
    <location>
        <position position="448"/>
    </location>
    <ligand>
        <name>ATP</name>
        <dbReference type="ChEBI" id="CHEBI:30616"/>
    </ligand>
</feature>
<dbReference type="KEGG" id="lpil:LIP_2686"/>
<feature type="binding site" evidence="10">
    <location>
        <position position="195"/>
    </location>
    <ligand>
        <name>substrate</name>
    </ligand>
</feature>
<evidence type="ECO:0000256" key="4">
    <source>
        <dbReference type="ARBA" id="ARBA00022432"/>
    </source>
</evidence>
<dbReference type="AlphaFoldDB" id="A0A0K2SN25"/>
<feature type="binding site" evidence="10">
    <location>
        <position position="285"/>
    </location>
    <ligand>
        <name>ATP</name>
        <dbReference type="ChEBI" id="CHEBI:30616"/>
    </ligand>
</feature>
<dbReference type="CDD" id="cd00484">
    <property type="entry name" value="PEPCK_ATP"/>
    <property type="match status" value="1"/>
</dbReference>
<keyword evidence="4 10" id="KW-0312">Gluconeogenesis</keyword>
<dbReference type="GO" id="GO:0006094">
    <property type="term" value="P:gluconeogenesis"/>
    <property type="evidence" value="ECO:0007669"/>
    <property type="project" value="UniProtKB-UniRule"/>
</dbReference>
<dbReference type="InterPro" id="IPR008210">
    <property type="entry name" value="PEP_carboxykinase_N"/>
</dbReference>
<dbReference type="InterPro" id="IPR013035">
    <property type="entry name" value="PEP_carboxykinase_C"/>
</dbReference>
<dbReference type="GO" id="GO:0016301">
    <property type="term" value="F:kinase activity"/>
    <property type="evidence" value="ECO:0007669"/>
    <property type="project" value="UniProtKB-KW"/>
</dbReference>
<dbReference type="EC" id="4.1.1.49" evidence="3 10"/>
<evidence type="ECO:0000256" key="9">
    <source>
        <dbReference type="ARBA" id="ARBA00047371"/>
    </source>
</evidence>
<dbReference type="Gene3D" id="2.170.8.10">
    <property type="entry name" value="Phosphoenolpyruvate Carboxykinase, domain 2"/>
    <property type="match status" value="1"/>
</dbReference>
<comment type="caution">
    <text evidence="10">Lacks conserved residue(s) required for the propagation of feature annotation.</text>
</comment>
<dbReference type="NCBIfam" id="NF006822">
    <property type="entry name" value="PRK09344.1-4"/>
    <property type="match status" value="1"/>
</dbReference>
<keyword evidence="10" id="KW-0963">Cytoplasm</keyword>
<dbReference type="GO" id="GO:0004612">
    <property type="term" value="F:phosphoenolpyruvate carboxykinase (ATP) activity"/>
    <property type="evidence" value="ECO:0007669"/>
    <property type="project" value="UniProtKB-UniRule"/>
</dbReference>
<comment type="pathway">
    <text evidence="1 10">Carbohydrate biosynthesis; gluconeogenesis.</text>
</comment>
<comment type="function">
    <text evidence="10">Involved in the gluconeogenesis. Catalyzes the conversion of oxaloacetate (OAA) to phosphoenolpyruvate (PEP) through direct phosphoryl transfer between the nucleoside triphosphate and OAA.</text>
</comment>
<dbReference type="PATRIC" id="fig|1555112.3.peg.2726"/>
<organism evidence="11 12">
    <name type="scientific">Limnochorda pilosa</name>
    <dbReference type="NCBI Taxonomy" id="1555112"/>
    <lineage>
        <taxon>Bacteria</taxon>
        <taxon>Bacillati</taxon>
        <taxon>Bacillota</taxon>
        <taxon>Limnochordia</taxon>
        <taxon>Limnochordales</taxon>
        <taxon>Limnochordaceae</taxon>
        <taxon>Limnochorda</taxon>
    </lineage>
</organism>
<dbReference type="GO" id="GO:0046872">
    <property type="term" value="F:metal ion binding"/>
    <property type="evidence" value="ECO:0007669"/>
    <property type="project" value="UniProtKB-KW"/>
</dbReference>